<gene>
    <name evidence="3" type="ORF">DWV59_04190</name>
    <name evidence="2" type="ORF">DXC63_04085</name>
</gene>
<organism evidence="3 5">
    <name type="scientific">Bifidobacterium longum</name>
    <dbReference type="NCBI Taxonomy" id="216816"/>
    <lineage>
        <taxon>Bacteria</taxon>
        <taxon>Bacillati</taxon>
        <taxon>Actinomycetota</taxon>
        <taxon>Actinomycetes</taxon>
        <taxon>Bifidobacteriales</taxon>
        <taxon>Bifidobacteriaceae</taxon>
        <taxon>Bifidobacterium</taxon>
    </lineage>
</organism>
<name>A0A2I1IZ26_BIFLN</name>
<accession>A0A2I1IZ26</accession>
<sequence>MGCFLWYTRVPISMMIHPCTNLSKSSDTPDFPPKLATSGTQKNLQPPTSTIPRAFTFVDVQRQTEPVRLV</sequence>
<evidence type="ECO:0000313" key="5">
    <source>
        <dbReference type="Proteomes" id="UP000265775"/>
    </source>
</evidence>
<evidence type="ECO:0000313" key="4">
    <source>
        <dbReference type="Proteomes" id="UP000261288"/>
    </source>
</evidence>
<dbReference type="EMBL" id="QSRZ01000003">
    <property type="protein sequence ID" value="RGL51208.1"/>
    <property type="molecule type" value="Genomic_DNA"/>
</dbReference>
<protein>
    <submittedName>
        <fullName evidence="3">Uncharacterized protein</fullName>
    </submittedName>
</protein>
<evidence type="ECO:0000313" key="3">
    <source>
        <dbReference type="EMBL" id="RGW64756.1"/>
    </source>
</evidence>
<dbReference type="Proteomes" id="UP000265775">
    <property type="component" value="Unassembled WGS sequence"/>
</dbReference>
<dbReference type="Proteomes" id="UP000261288">
    <property type="component" value="Unassembled WGS sequence"/>
</dbReference>
<comment type="caution">
    <text evidence="3">The sequence shown here is derived from an EMBL/GenBank/DDBJ whole genome shotgun (WGS) entry which is preliminary data.</text>
</comment>
<feature type="region of interest" description="Disordered" evidence="1">
    <location>
        <begin position="23"/>
        <end position="48"/>
    </location>
</feature>
<reference evidence="4 5" key="1">
    <citation type="submission" date="2018-08" db="EMBL/GenBank/DDBJ databases">
        <title>A genome reference for cultivated species of the human gut microbiota.</title>
        <authorList>
            <person name="Zou Y."/>
            <person name="Xue W."/>
            <person name="Luo G."/>
        </authorList>
    </citation>
    <scope>NUCLEOTIDE SEQUENCE [LARGE SCALE GENOMIC DNA]</scope>
    <source>
        <strain evidence="3 5">AF11-12</strain>
        <strain evidence="2 4">TF06-45A</strain>
    </source>
</reference>
<evidence type="ECO:0000256" key="1">
    <source>
        <dbReference type="SAM" id="MobiDB-lite"/>
    </source>
</evidence>
<dbReference type="AlphaFoldDB" id="A0A2I1IZ26"/>
<evidence type="ECO:0000313" key="2">
    <source>
        <dbReference type="EMBL" id="RGL51208.1"/>
    </source>
</evidence>
<feature type="compositionally biased region" description="Polar residues" evidence="1">
    <location>
        <begin position="37"/>
        <end position="48"/>
    </location>
</feature>
<dbReference type="EMBL" id="QSAR01000004">
    <property type="protein sequence ID" value="RGW64756.1"/>
    <property type="molecule type" value="Genomic_DNA"/>
</dbReference>
<proteinExistence type="predicted"/>